<feature type="compositionally biased region" description="Polar residues" evidence="11">
    <location>
        <begin position="457"/>
        <end position="469"/>
    </location>
</feature>
<dbReference type="PANTHER" id="PTHR28185">
    <property type="entry name" value="MITOCHONDRIAL DISTRIBUTION AND MORPHOLOGY PROTEIN 34"/>
    <property type="match status" value="1"/>
</dbReference>
<dbReference type="InterPro" id="IPR058825">
    <property type="entry name" value="MDM34_N"/>
</dbReference>
<evidence type="ECO:0000256" key="6">
    <source>
        <dbReference type="ARBA" id="ARBA00023055"/>
    </source>
</evidence>
<evidence type="ECO:0000256" key="4">
    <source>
        <dbReference type="ARBA" id="ARBA00022692"/>
    </source>
</evidence>
<evidence type="ECO:0000256" key="3">
    <source>
        <dbReference type="ARBA" id="ARBA00022452"/>
    </source>
</evidence>
<dbReference type="GO" id="GO:0007005">
    <property type="term" value="P:mitochondrion organization"/>
    <property type="evidence" value="ECO:0007669"/>
    <property type="project" value="InterPro"/>
</dbReference>
<keyword evidence="5 10" id="KW-1000">Mitochondrion outer membrane</keyword>
<evidence type="ECO:0000256" key="10">
    <source>
        <dbReference type="HAMAP-Rule" id="MF_03105"/>
    </source>
</evidence>
<dbReference type="CDD" id="cd21673">
    <property type="entry name" value="SMP_Mdm34"/>
    <property type="match status" value="1"/>
</dbReference>
<feature type="region of interest" description="Disordered" evidence="11">
    <location>
        <begin position="210"/>
        <end position="247"/>
    </location>
</feature>
<comment type="subcellular location">
    <subcellularLocation>
        <location evidence="1">Membrane</location>
    </subcellularLocation>
    <subcellularLocation>
        <location evidence="10">Mitochondrion outer membrane</location>
        <topology evidence="10">Multi-pass membrane protein</topology>
    </subcellularLocation>
    <text evidence="10">The ERMES/MDM complex localizes to a few discrete foci (around 10 per single cell), that represent mitochondria-endoplasmic reticulum junctions. These foci are often found next to mtDNA nucleoids.</text>
</comment>
<keyword evidence="7" id="KW-0446">Lipid-binding</keyword>
<reference evidence="13 14" key="1">
    <citation type="journal article" date="2016" name="Genome Biol. Evol.">
        <title>Divergent and convergent evolution of fungal pathogenicity.</title>
        <authorList>
            <person name="Shang Y."/>
            <person name="Xiao G."/>
            <person name="Zheng P."/>
            <person name="Cen K."/>
            <person name="Zhan S."/>
            <person name="Wang C."/>
        </authorList>
    </citation>
    <scope>NUCLEOTIDE SEQUENCE [LARGE SCALE GENOMIC DNA]</scope>
    <source>
        <strain evidence="13 14">ARSEF 7405</strain>
    </source>
</reference>
<dbReference type="PANTHER" id="PTHR28185:SF1">
    <property type="entry name" value="MITOCHONDRIAL DISTRIBUTION AND MORPHOLOGY PROTEIN 34"/>
    <property type="match status" value="1"/>
</dbReference>
<keyword evidence="3 10" id="KW-1134">Transmembrane beta strand</keyword>
<dbReference type="GO" id="GO:0015914">
    <property type="term" value="P:phospholipid transport"/>
    <property type="evidence" value="ECO:0007669"/>
    <property type="project" value="TreeGrafter"/>
</dbReference>
<dbReference type="OrthoDB" id="17927at2759"/>
<evidence type="ECO:0000313" key="14">
    <source>
        <dbReference type="Proteomes" id="UP000242877"/>
    </source>
</evidence>
<keyword evidence="8 10" id="KW-0496">Mitochondrion</keyword>
<feature type="compositionally biased region" description="Basic and acidic residues" evidence="11">
    <location>
        <begin position="491"/>
        <end position="504"/>
    </location>
</feature>
<comment type="subunit">
    <text evidence="10">Component of the ER-mitochondria encounter structure (ERMES) or MDM complex, composed of MMM1, MDM10, MDM12 and MDM34.</text>
</comment>
<dbReference type="HAMAP" id="MF_03105">
    <property type="entry name" value="Mdm34"/>
    <property type="match status" value="1"/>
</dbReference>
<dbReference type="AlphaFoldDB" id="A0A168BUI0"/>
<dbReference type="EMBL" id="AZGZ01000004">
    <property type="protein sequence ID" value="KZZ95765.1"/>
    <property type="molecule type" value="Genomic_DNA"/>
</dbReference>
<feature type="compositionally biased region" description="Pro residues" evidence="11">
    <location>
        <begin position="222"/>
        <end position="241"/>
    </location>
</feature>
<evidence type="ECO:0000256" key="5">
    <source>
        <dbReference type="ARBA" id="ARBA00022787"/>
    </source>
</evidence>
<feature type="region of interest" description="Disordered" evidence="11">
    <location>
        <begin position="605"/>
        <end position="631"/>
    </location>
</feature>
<evidence type="ECO:0000256" key="7">
    <source>
        <dbReference type="ARBA" id="ARBA00023121"/>
    </source>
</evidence>
<dbReference type="InterPro" id="IPR027536">
    <property type="entry name" value="MDM34"/>
</dbReference>
<feature type="region of interest" description="Disordered" evidence="11">
    <location>
        <begin position="454"/>
        <end position="506"/>
    </location>
</feature>
<dbReference type="InterPro" id="IPR031468">
    <property type="entry name" value="SMP_LBD"/>
</dbReference>
<evidence type="ECO:0000256" key="9">
    <source>
        <dbReference type="ARBA" id="ARBA00023136"/>
    </source>
</evidence>
<protein>
    <recommendedName>
        <fullName evidence="10">Mitochondrial distribution and morphology protein 34</fullName>
    </recommendedName>
</protein>
<evidence type="ECO:0000313" key="13">
    <source>
        <dbReference type="EMBL" id="KZZ95765.1"/>
    </source>
</evidence>
<evidence type="ECO:0000259" key="12">
    <source>
        <dbReference type="PROSITE" id="PS51847"/>
    </source>
</evidence>
<keyword evidence="9 10" id="KW-0472">Membrane</keyword>
<comment type="similarity">
    <text evidence="10">Belongs to the MDM34 family.</text>
</comment>
<feature type="compositionally biased region" description="Basic residues" evidence="11">
    <location>
        <begin position="395"/>
        <end position="412"/>
    </location>
</feature>
<proteinExistence type="inferred from homology"/>
<organism evidence="13 14">
    <name type="scientific">Ascosphaera apis ARSEF 7405</name>
    <dbReference type="NCBI Taxonomy" id="392613"/>
    <lineage>
        <taxon>Eukaryota</taxon>
        <taxon>Fungi</taxon>
        <taxon>Dikarya</taxon>
        <taxon>Ascomycota</taxon>
        <taxon>Pezizomycotina</taxon>
        <taxon>Eurotiomycetes</taxon>
        <taxon>Eurotiomycetidae</taxon>
        <taxon>Onygenales</taxon>
        <taxon>Ascosphaeraceae</taxon>
        <taxon>Ascosphaera</taxon>
    </lineage>
</organism>
<feature type="compositionally biased region" description="Basic and acidic residues" evidence="11">
    <location>
        <begin position="473"/>
        <end position="483"/>
    </location>
</feature>
<dbReference type="Pfam" id="PF26545">
    <property type="entry name" value="Mdm34_N"/>
    <property type="match status" value="1"/>
</dbReference>
<evidence type="ECO:0000256" key="8">
    <source>
        <dbReference type="ARBA" id="ARBA00023128"/>
    </source>
</evidence>
<evidence type="ECO:0000256" key="1">
    <source>
        <dbReference type="ARBA" id="ARBA00004370"/>
    </source>
</evidence>
<feature type="region of interest" description="Disordered" evidence="11">
    <location>
        <begin position="392"/>
        <end position="439"/>
    </location>
</feature>
<feature type="compositionally biased region" description="Basic and acidic residues" evidence="11">
    <location>
        <begin position="413"/>
        <end position="439"/>
    </location>
</feature>
<sequence length="631" mass="68987">MAFNFNWSPLMADSTFYQRAQDLLTAALNKSPKPPIIIDDIVVTELNLGSIPPELEILEIGDLAEDRFRGIFKMSYKGDAYLTLKTIVQANPLTTYLQTRNEFTSMKPLAADAGLTIPLQITLSEFHLSGFVILVFSKQKGLTVVFRNDPLESLKVSSTFDSIPFVRDFLQKAIEDQLRQLFMDELPAIIHRLSLRLWVPEYKTIMDREELEQTQGVSQSPSQPPQLNLPPQDPFLNPPSDPVDSAGHVLTTSEIGALSLDSSVEMHSLFSQKNLLRLAALADSQRTLSLFTPSVAEVAFRACASVNPDIAEGCTPSIAIPISGSGLGLHGYAYGYGASPALSRTTSQSQMLMPPATPGAQLSIPDTASAVSGSYSSRQSISGWSGYGLNLGAGRHPHTHGKHGANKKKKRRVVDLRKKTTSEAESKEKEAALEREKEEMKMKLEDRELKMPMTGSEAATPSISVSPSSARDAVPEETQKKTVEVITPKRRSTEKTEKSREIDAYSRTPARLYTSDSSANINDFYMSDRQSHTQAPPPQLNFPSISSPIASSAPLSPYTTDPNAAYSSYYGYNPYAYAGSSQTLGNGNNSGILEQALMMKMAGELARRMHPSKGAEGSDKSEGIPPPPYRQ</sequence>
<name>A0A168BUI0_9EURO</name>
<comment type="caution">
    <text evidence="13">The sequence shown here is derived from an EMBL/GenBank/DDBJ whole genome shotgun (WGS) entry which is preliminary data.</text>
</comment>
<keyword evidence="14" id="KW-1185">Reference proteome</keyword>
<keyword evidence="2" id="KW-0813">Transport</keyword>
<dbReference type="Proteomes" id="UP000242877">
    <property type="component" value="Unassembled WGS sequence"/>
</dbReference>
<dbReference type="PROSITE" id="PS51847">
    <property type="entry name" value="SMP"/>
    <property type="match status" value="1"/>
</dbReference>
<comment type="function">
    <text evidence="10">Component of the ERMES/MDM complex, which serves as a molecular tether to connect the endoplasmic reticulum (ER) and mitochondria. Components of this complex are involved in the control of mitochondrial shape and protein biogenesis, and function in nonvesicular lipid trafficking between the ER and mitochondria. MDM34 is required for the interaction of the ER-resident membrane protein MMM1 and the outer mitochondrial membrane-resident beta-barrel protein MDM10.</text>
</comment>
<dbReference type="GO" id="GO:0008289">
    <property type="term" value="F:lipid binding"/>
    <property type="evidence" value="ECO:0007669"/>
    <property type="project" value="UniProtKB-KW"/>
</dbReference>
<accession>A0A168BUI0</accession>
<dbReference type="VEuPathDB" id="FungiDB:AAP_01441"/>
<feature type="domain" description="SMP-LTD" evidence="12">
    <location>
        <begin position="1"/>
        <end position="208"/>
    </location>
</feature>
<gene>
    <name evidence="10" type="primary">MDM34</name>
    <name evidence="13" type="ORF">AAP_01441</name>
</gene>
<comment type="domain">
    <text evidence="10">Lacks alpha-helical transmembrane segments, suggesting that it resides in the membrane via beta-sheet conformations similar to those predicted for other outer membrane proteins and porin.</text>
</comment>
<keyword evidence="6" id="KW-0445">Lipid transport</keyword>
<dbReference type="GO" id="GO:0032865">
    <property type="term" value="C:ERMES complex"/>
    <property type="evidence" value="ECO:0007669"/>
    <property type="project" value="UniProtKB-UniRule"/>
</dbReference>
<evidence type="ECO:0000256" key="2">
    <source>
        <dbReference type="ARBA" id="ARBA00022448"/>
    </source>
</evidence>
<dbReference type="GO" id="GO:1990456">
    <property type="term" value="P:mitochondrion-endoplasmic reticulum membrane tethering"/>
    <property type="evidence" value="ECO:0007669"/>
    <property type="project" value="TreeGrafter"/>
</dbReference>
<evidence type="ECO:0000256" key="11">
    <source>
        <dbReference type="SAM" id="MobiDB-lite"/>
    </source>
</evidence>
<keyword evidence="4 10" id="KW-0812">Transmembrane</keyword>